<sequence length="132" mass="15229">IISDPTEKINFKKKILFAGGWKPGWSTDYDAVLLAKNLCVNEIINITNTDYVYDKDPNKFKDAKPIKEISWKKFRKLVGDRWKAGLCMPFDPIAVKEAEKLKLKVIVLGKDLKNLKNFLNNKKFEGTIIKQK</sequence>
<dbReference type="Gene3D" id="3.40.1160.10">
    <property type="entry name" value="Acetylglutamate kinase-like"/>
    <property type="match status" value="1"/>
</dbReference>
<gene>
    <name evidence="2" type="ORF">S01H1_57284</name>
</gene>
<comment type="caution">
    <text evidence="2">The sequence shown here is derived from an EMBL/GenBank/DDBJ whole genome shotgun (WGS) entry which is preliminary data.</text>
</comment>
<dbReference type="SUPFAM" id="SSF53633">
    <property type="entry name" value="Carbamate kinase-like"/>
    <property type="match status" value="1"/>
</dbReference>
<dbReference type="InterPro" id="IPR036393">
    <property type="entry name" value="AceGlu_kinase-like_sf"/>
</dbReference>
<protein>
    <recommendedName>
        <fullName evidence="1">Aspartate/glutamate/uridylate kinase domain-containing protein</fullName>
    </recommendedName>
</protein>
<name>X0W3E3_9ZZZZ</name>
<proteinExistence type="predicted"/>
<evidence type="ECO:0000259" key="1">
    <source>
        <dbReference type="Pfam" id="PF00696"/>
    </source>
</evidence>
<dbReference type="Pfam" id="PF00696">
    <property type="entry name" value="AA_kinase"/>
    <property type="match status" value="1"/>
</dbReference>
<feature type="domain" description="Aspartate/glutamate/uridylate kinase" evidence="1">
    <location>
        <begin position="26"/>
        <end position="108"/>
    </location>
</feature>
<evidence type="ECO:0000313" key="2">
    <source>
        <dbReference type="EMBL" id="GAG25334.1"/>
    </source>
</evidence>
<organism evidence="2">
    <name type="scientific">marine sediment metagenome</name>
    <dbReference type="NCBI Taxonomy" id="412755"/>
    <lineage>
        <taxon>unclassified sequences</taxon>
        <taxon>metagenomes</taxon>
        <taxon>ecological metagenomes</taxon>
    </lineage>
</organism>
<dbReference type="EMBL" id="BARS01037351">
    <property type="protein sequence ID" value="GAG25334.1"/>
    <property type="molecule type" value="Genomic_DNA"/>
</dbReference>
<accession>X0W3E3</accession>
<dbReference type="InterPro" id="IPR001048">
    <property type="entry name" value="Asp/Glu/Uridylate_kinase"/>
</dbReference>
<reference evidence="2" key="1">
    <citation type="journal article" date="2014" name="Front. Microbiol.">
        <title>High frequency of phylogenetically diverse reductive dehalogenase-homologous genes in deep subseafloor sedimentary metagenomes.</title>
        <authorList>
            <person name="Kawai M."/>
            <person name="Futagami T."/>
            <person name="Toyoda A."/>
            <person name="Takaki Y."/>
            <person name="Nishi S."/>
            <person name="Hori S."/>
            <person name="Arai W."/>
            <person name="Tsubouchi T."/>
            <person name="Morono Y."/>
            <person name="Uchiyama I."/>
            <person name="Ito T."/>
            <person name="Fujiyama A."/>
            <person name="Inagaki F."/>
            <person name="Takami H."/>
        </authorList>
    </citation>
    <scope>NUCLEOTIDE SEQUENCE</scope>
    <source>
        <strain evidence="2">Expedition CK06-06</strain>
    </source>
</reference>
<dbReference type="AlphaFoldDB" id="X0W3E3"/>
<feature type="non-terminal residue" evidence="2">
    <location>
        <position position="1"/>
    </location>
</feature>